<evidence type="ECO:0000313" key="2">
    <source>
        <dbReference type="EMBL" id="PWG60269.1"/>
    </source>
</evidence>
<dbReference type="OrthoDB" id="9892449at2"/>
<dbReference type="AlphaFoldDB" id="A0A2U2MTS8"/>
<gene>
    <name evidence="2" type="ORF">DF200_03440</name>
</gene>
<sequence>MQSEKDAFTMLLVTFLLIVLAIAFIVFRLKTAAKQMKQRRKQKSGAAGPADYVYSQYGPGGRKEHQFNPNTAPEYTVRPIEGDPKYVGTIKINNTWIPFDKNGFIDTCCVCHKKVYKDDRFYARCVNCKGITCKDCHYWCPFCGVARCDDCARLGHFDGHDDVICPNVSWHGPMQRQL</sequence>
<evidence type="ECO:0000256" key="1">
    <source>
        <dbReference type="SAM" id="Phobius"/>
    </source>
</evidence>
<protein>
    <submittedName>
        <fullName evidence="2">Uncharacterized protein</fullName>
    </submittedName>
</protein>
<keyword evidence="1" id="KW-1133">Transmembrane helix</keyword>
<name>A0A2U2MTS8_9BIFI</name>
<keyword evidence="1" id="KW-0472">Membrane</keyword>
<dbReference type="RefSeq" id="WP_109136902.1">
    <property type="nucleotide sequence ID" value="NZ_QFFN01000005.1"/>
</dbReference>
<evidence type="ECO:0000313" key="3">
    <source>
        <dbReference type="Proteomes" id="UP000245753"/>
    </source>
</evidence>
<organism evidence="2 3">
    <name type="scientific">Bifidobacterium catulorum</name>
    <dbReference type="NCBI Taxonomy" id="1630173"/>
    <lineage>
        <taxon>Bacteria</taxon>
        <taxon>Bacillati</taxon>
        <taxon>Actinomycetota</taxon>
        <taxon>Actinomycetes</taxon>
        <taxon>Bifidobacteriales</taxon>
        <taxon>Bifidobacteriaceae</taxon>
        <taxon>Bifidobacterium</taxon>
    </lineage>
</organism>
<dbReference type="EMBL" id="QFFN01000005">
    <property type="protein sequence ID" value="PWG60269.1"/>
    <property type="molecule type" value="Genomic_DNA"/>
</dbReference>
<keyword evidence="1" id="KW-0812">Transmembrane</keyword>
<keyword evidence="3" id="KW-1185">Reference proteome</keyword>
<comment type="caution">
    <text evidence="2">The sequence shown here is derived from an EMBL/GenBank/DDBJ whole genome shotgun (WGS) entry which is preliminary data.</text>
</comment>
<feature type="transmembrane region" description="Helical" evidence="1">
    <location>
        <begin position="6"/>
        <end position="29"/>
    </location>
</feature>
<accession>A0A2U2MTS8</accession>
<proteinExistence type="predicted"/>
<reference evidence="2 3" key="1">
    <citation type="journal article" date="2018" name="Int. J. Syst. Evol. Microbiol.">
        <title>Bifidobacterium catulorum sp. nov., a novel taxon from the faeces of the baby common marmoset (Callithrix jacchus).</title>
        <authorList>
            <person name="Modesto M."/>
            <person name="Michelini S."/>
            <person name="Oki K."/>
            <person name="Biavati B."/>
            <person name="Watanabe K."/>
            <person name="Mattarelli P."/>
        </authorList>
    </citation>
    <scope>NUCLEOTIDE SEQUENCE [LARGE SCALE GENOMIC DNA]</scope>
    <source>
        <strain evidence="2 3">MRM 8.19</strain>
    </source>
</reference>
<dbReference type="Proteomes" id="UP000245753">
    <property type="component" value="Unassembled WGS sequence"/>
</dbReference>